<evidence type="ECO:0000256" key="1">
    <source>
        <dbReference type="SAM" id="SignalP"/>
    </source>
</evidence>
<keyword evidence="2" id="KW-1185">Reference proteome</keyword>
<gene>
    <name evidence="3" type="primary">LOC111447755</name>
</gene>
<name>A0A6J1FVT6_CUCMO</name>
<dbReference type="AlphaFoldDB" id="A0A6J1FVT6"/>
<dbReference type="RefSeq" id="XP_022942848.1">
    <property type="nucleotide sequence ID" value="XM_023087080.1"/>
</dbReference>
<sequence length="206" mass="21870">MGTSTWSFVAVLWLLWAAEMGVVEKCRGEIGQGAMKDVKDNITEIMEMTNIEGKAEAVKKGASEVFNDAKDAAESWSNWASAQISKGLGLEEEGLKQTAHHMMDKAGDAATKTTHTIGTAASDASDKAGEAVKAVSDKASDAKTKAKDTFVNGKEKAAKVYEAAKTEVEREVAAVKECVNCEAAKEMASHAAVQIGAKIREKSSEL</sequence>
<keyword evidence="1" id="KW-0732">Signal</keyword>
<evidence type="ECO:0000313" key="2">
    <source>
        <dbReference type="Proteomes" id="UP000504609"/>
    </source>
</evidence>
<dbReference type="Proteomes" id="UP000504609">
    <property type="component" value="Unplaced"/>
</dbReference>
<proteinExistence type="predicted"/>
<dbReference type="KEGG" id="cmos:111447755"/>
<accession>A0A6J1FVT6</accession>
<evidence type="ECO:0000313" key="3">
    <source>
        <dbReference type="RefSeq" id="XP_022942848.1"/>
    </source>
</evidence>
<organism evidence="2 3">
    <name type="scientific">Cucurbita moschata</name>
    <name type="common">Winter crookneck squash</name>
    <name type="synonym">Cucurbita pepo var. moschata</name>
    <dbReference type="NCBI Taxonomy" id="3662"/>
    <lineage>
        <taxon>Eukaryota</taxon>
        <taxon>Viridiplantae</taxon>
        <taxon>Streptophyta</taxon>
        <taxon>Embryophyta</taxon>
        <taxon>Tracheophyta</taxon>
        <taxon>Spermatophyta</taxon>
        <taxon>Magnoliopsida</taxon>
        <taxon>eudicotyledons</taxon>
        <taxon>Gunneridae</taxon>
        <taxon>Pentapetalae</taxon>
        <taxon>rosids</taxon>
        <taxon>fabids</taxon>
        <taxon>Cucurbitales</taxon>
        <taxon>Cucurbitaceae</taxon>
        <taxon>Cucurbiteae</taxon>
        <taxon>Cucurbita</taxon>
    </lineage>
</organism>
<feature type="chain" id="PRO_5027041208" evidence="1">
    <location>
        <begin position="29"/>
        <end position="206"/>
    </location>
</feature>
<protein>
    <submittedName>
        <fullName evidence="3">Late embryogenesis abundant protein D-29-like</fullName>
    </submittedName>
</protein>
<reference evidence="3" key="1">
    <citation type="submission" date="2025-08" db="UniProtKB">
        <authorList>
            <consortium name="RefSeq"/>
        </authorList>
    </citation>
    <scope>IDENTIFICATION</scope>
    <source>
        <tissue evidence="3">Young leaves</tissue>
    </source>
</reference>
<feature type="signal peptide" evidence="1">
    <location>
        <begin position="1"/>
        <end position="28"/>
    </location>
</feature>
<dbReference type="GeneID" id="111447755"/>